<reference evidence="3" key="1">
    <citation type="submission" date="2016-06" db="EMBL/GenBank/DDBJ databases">
        <authorList>
            <person name="Hehemann J.-H."/>
            <person name="Arevalo P."/>
            <person name="Datta M.S."/>
            <person name="Polz M.F."/>
        </authorList>
    </citation>
    <scope>NUCLEOTIDE SEQUENCE [LARGE SCALE GENOMIC DNA]</scope>
    <source>
        <strain evidence="3">9CSC122</strain>
    </source>
</reference>
<dbReference type="Pfam" id="PF01755">
    <property type="entry name" value="Glyco_transf_25"/>
    <property type="match status" value="1"/>
</dbReference>
<proteinExistence type="predicted"/>
<dbReference type="RefSeq" id="WP_065577505.1">
    <property type="nucleotide sequence ID" value="NZ_JBNGCH010001038.1"/>
</dbReference>
<gene>
    <name evidence="2" type="ORF">A6E14_16630</name>
</gene>
<dbReference type="EMBL" id="MAJZ01001038">
    <property type="protein sequence ID" value="OCH67845.1"/>
    <property type="molecule type" value="Genomic_DNA"/>
</dbReference>
<accession>A0A1B9QQT4</accession>
<dbReference type="AlphaFoldDB" id="A0A1B9QQT4"/>
<protein>
    <submittedName>
        <fullName evidence="2">Glycosyltransferase</fullName>
    </submittedName>
</protein>
<evidence type="ECO:0000313" key="3">
    <source>
        <dbReference type="Proteomes" id="UP000093173"/>
    </source>
</evidence>
<dbReference type="Proteomes" id="UP000093173">
    <property type="component" value="Unassembled WGS sequence"/>
</dbReference>
<keyword evidence="3" id="KW-1185">Reference proteome</keyword>
<feature type="domain" description="Glycosyl transferase family 25" evidence="1">
    <location>
        <begin position="2"/>
        <end position="176"/>
    </location>
</feature>
<comment type="caution">
    <text evidence="2">The sequence shown here is derived from an EMBL/GenBank/DDBJ whole genome shotgun (WGS) entry which is preliminary data.</text>
</comment>
<dbReference type="CDD" id="cd06532">
    <property type="entry name" value="Glyco_transf_25"/>
    <property type="match status" value="1"/>
</dbReference>
<sequence>MKNYCITLNGCEDRQATTKKVLTKAQLEVEFFIGVDARVDTHPLLNRNRDKEFLYNMGRPAAVGEFGCYASHFLMWQKCVELNEPIIIFEDDFDIDAAMFQNTLQIAEEHIDKCGYIRIENADNHDMFYQVRTYGEQRLVKYLKIPQCMTAYAISPKCAKAFIEHSQTFDYPVDVFLRNAWIHKQPIFGVCQSGLWGGNKPSIIGNRKRSGKKNYFVAVMKIINKVKNMTLNLKTNFYHLAVLGNEYKPTKWWKG</sequence>
<name>A0A1B9QQT4_9VIBR</name>
<organism evidence="2 3">
    <name type="scientific">Vibrio genomosp. F10</name>
    <dbReference type="NCBI Taxonomy" id="723171"/>
    <lineage>
        <taxon>Bacteria</taxon>
        <taxon>Pseudomonadati</taxon>
        <taxon>Pseudomonadota</taxon>
        <taxon>Gammaproteobacteria</taxon>
        <taxon>Vibrionales</taxon>
        <taxon>Vibrionaceae</taxon>
        <taxon>Vibrio</taxon>
    </lineage>
</organism>
<evidence type="ECO:0000259" key="1">
    <source>
        <dbReference type="Pfam" id="PF01755"/>
    </source>
</evidence>
<keyword evidence="2" id="KW-0808">Transferase</keyword>
<dbReference type="GO" id="GO:0016740">
    <property type="term" value="F:transferase activity"/>
    <property type="evidence" value="ECO:0007669"/>
    <property type="project" value="UniProtKB-KW"/>
</dbReference>
<dbReference type="InterPro" id="IPR002654">
    <property type="entry name" value="Glyco_trans_25"/>
</dbReference>
<evidence type="ECO:0000313" key="2">
    <source>
        <dbReference type="EMBL" id="OCH67845.1"/>
    </source>
</evidence>